<evidence type="ECO:0000256" key="7">
    <source>
        <dbReference type="ARBA" id="ARBA00070406"/>
    </source>
</evidence>
<dbReference type="InterPro" id="IPR005471">
    <property type="entry name" value="Tscrpt_reg_IclR_N"/>
</dbReference>
<evidence type="ECO:0000256" key="2">
    <source>
        <dbReference type="ARBA" id="ARBA00023015"/>
    </source>
</evidence>
<evidence type="ECO:0000256" key="3">
    <source>
        <dbReference type="ARBA" id="ARBA00023125"/>
    </source>
</evidence>
<dbReference type="Gene3D" id="1.10.10.10">
    <property type="entry name" value="Winged helix-like DNA-binding domain superfamily/Winged helix DNA-binding domain"/>
    <property type="match status" value="1"/>
</dbReference>
<keyword evidence="3" id="KW-0238">DNA-binding</keyword>
<reference evidence="10 11" key="1">
    <citation type="submission" date="2015-10" db="EMBL/GenBank/DDBJ databases">
        <title>Draft genome sequence of Streptomyces cellostaticus DSM 40189, type strain for the species Streptomyces cellostaticus.</title>
        <authorList>
            <person name="Ruckert C."/>
            <person name="Winkler A."/>
            <person name="Kalinowski J."/>
            <person name="Kampfer P."/>
            <person name="Glaeser S."/>
        </authorList>
    </citation>
    <scope>NUCLEOTIDE SEQUENCE [LARGE SCALE GENOMIC DNA]</scope>
    <source>
        <strain evidence="10 11">DSM 40189</strain>
    </source>
</reference>
<accession>A0A101NSC2</accession>
<evidence type="ECO:0000259" key="9">
    <source>
        <dbReference type="PROSITE" id="PS51078"/>
    </source>
</evidence>
<evidence type="ECO:0000256" key="1">
    <source>
        <dbReference type="ARBA" id="ARBA00022798"/>
    </source>
</evidence>
<evidence type="ECO:0000313" key="10">
    <source>
        <dbReference type="EMBL" id="KUM98499.1"/>
    </source>
</evidence>
<dbReference type="SUPFAM" id="SSF55781">
    <property type="entry name" value="GAF domain-like"/>
    <property type="match status" value="1"/>
</dbReference>
<evidence type="ECO:0000313" key="11">
    <source>
        <dbReference type="Proteomes" id="UP000054241"/>
    </source>
</evidence>
<gene>
    <name evidence="10" type="ORF">AQI88_02090</name>
</gene>
<dbReference type="InterPro" id="IPR036388">
    <property type="entry name" value="WH-like_DNA-bd_sf"/>
</dbReference>
<dbReference type="GO" id="GO:0003677">
    <property type="term" value="F:DNA binding"/>
    <property type="evidence" value="ECO:0007669"/>
    <property type="project" value="UniProtKB-KW"/>
</dbReference>
<dbReference type="Pfam" id="PF09339">
    <property type="entry name" value="HTH_IclR"/>
    <property type="match status" value="1"/>
</dbReference>
<evidence type="ECO:0000256" key="4">
    <source>
        <dbReference type="ARBA" id="ARBA00023159"/>
    </source>
</evidence>
<comment type="caution">
    <text evidence="10">The sequence shown here is derived from an EMBL/GenBank/DDBJ whole genome shotgun (WGS) entry which is preliminary data.</text>
</comment>
<dbReference type="PANTHER" id="PTHR30136">
    <property type="entry name" value="HELIX-TURN-HELIX TRANSCRIPTIONAL REGULATOR, ICLR FAMILY"/>
    <property type="match status" value="1"/>
</dbReference>
<name>A0A101NSC2_9ACTN</name>
<dbReference type="Gene3D" id="3.30.450.40">
    <property type="match status" value="1"/>
</dbReference>
<feature type="domain" description="HTH iclR-type" evidence="8">
    <location>
        <begin position="5"/>
        <end position="67"/>
    </location>
</feature>
<dbReference type="GO" id="GO:0006071">
    <property type="term" value="P:glycerol metabolic process"/>
    <property type="evidence" value="ECO:0007669"/>
    <property type="project" value="UniProtKB-KW"/>
</dbReference>
<dbReference type="OrthoDB" id="8479143at2"/>
<keyword evidence="2" id="KW-0805">Transcription regulation</keyword>
<dbReference type="GO" id="GO:0003700">
    <property type="term" value="F:DNA-binding transcription factor activity"/>
    <property type="evidence" value="ECO:0007669"/>
    <property type="project" value="TreeGrafter"/>
</dbReference>
<dbReference type="InterPro" id="IPR014757">
    <property type="entry name" value="Tscrpt_reg_IclR_C"/>
</dbReference>
<dbReference type="Proteomes" id="UP000054241">
    <property type="component" value="Unassembled WGS sequence"/>
</dbReference>
<dbReference type="FunFam" id="1.10.10.10:FF:000056">
    <property type="entry name" value="IclR family transcriptional regulator"/>
    <property type="match status" value="1"/>
</dbReference>
<dbReference type="GO" id="GO:0045892">
    <property type="term" value="P:negative regulation of DNA-templated transcription"/>
    <property type="evidence" value="ECO:0007669"/>
    <property type="project" value="TreeGrafter"/>
</dbReference>
<dbReference type="InterPro" id="IPR050707">
    <property type="entry name" value="HTH_MetabolicPath_Reg"/>
</dbReference>
<organism evidence="10 11">
    <name type="scientific">Streptomyces cellostaticus</name>
    <dbReference type="NCBI Taxonomy" id="67285"/>
    <lineage>
        <taxon>Bacteria</taxon>
        <taxon>Bacillati</taxon>
        <taxon>Actinomycetota</taxon>
        <taxon>Actinomycetes</taxon>
        <taxon>Kitasatosporales</taxon>
        <taxon>Streptomycetaceae</taxon>
        <taxon>Streptomyces</taxon>
    </lineage>
</organism>
<dbReference type="AlphaFoldDB" id="A0A101NSC2"/>
<dbReference type="PANTHER" id="PTHR30136:SF24">
    <property type="entry name" value="HTH-TYPE TRANSCRIPTIONAL REPRESSOR ALLR"/>
    <property type="match status" value="1"/>
</dbReference>
<evidence type="ECO:0000259" key="8">
    <source>
        <dbReference type="PROSITE" id="PS51077"/>
    </source>
</evidence>
<dbReference type="InterPro" id="IPR036390">
    <property type="entry name" value="WH_DNA-bd_sf"/>
</dbReference>
<evidence type="ECO:0000256" key="5">
    <source>
        <dbReference type="ARBA" id="ARBA00023163"/>
    </source>
</evidence>
<proteinExistence type="predicted"/>
<dbReference type="STRING" id="67285.AQI88_02090"/>
<protein>
    <recommendedName>
        <fullName evidence="7">Glycerol operon regulatory protein</fullName>
    </recommendedName>
</protein>
<sequence length="238" mass="24979">MPGPIQSLSRAAAVLRLFATGERQYGLSDTAASLGLAKGTVHGILHTLRQEGLVEHDPESGTYRLGPELVRLGGGCLRTHELRARALAWADDLARATGEAVHVGVPHPSGVLIVHHVFRCDDTRQVLDTGRVVPVEGTALGTVLAAHRPGAVEAAATAPDLLRAAREQGWACTPDPLREGMVSIAAPVRDRHRATVAAVSVTGVAARVGENATVLDHLISSLRTCARAISQDLGANRP</sequence>
<dbReference type="Pfam" id="PF01614">
    <property type="entry name" value="IclR_C"/>
    <property type="match status" value="2"/>
</dbReference>
<comment type="function">
    <text evidence="6">May be an activator protein for the gylABX operon.</text>
</comment>
<keyword evidence="5" id="KW-0804">Transcription</keyword>
<dbReference type="PROSITE" id="PS51078">
    <property type="entry name" value="ICLR_ED"/>
    <property type="match status" value="1"/>
</dbReference>
<keyword evidence="4" id="KW-0010">Activator</keyword>
<dbReference type="EMBL" id="LMWL01000004">
    <property type="protein sequence ID" value="KUM98499.1"/>
    <property type="molecule type" value="Genomic_DNA"/>
</dbReference>
<keyword evidence="11" id="KW-1185">Reference proteome</keyword>
<evidence type="ECO:0000256" key="6">
    <source>
        <dbReference type="ARBA" id="ARBA00058938"/>
    </source>
</evidence>
<dbReference type="RefSeq" id="WP_066990755.1">
    <property type="nucleotide sequence ID" value="NZ_BNDU01000004.1"/>
</dbReference>
<dbReference type="PROSITE" id="PS51077">
    <property type="entry name" value="HTH_ICLR"/>
    <property type="match status" value="1"/>
</dbReference>
<dbReference type="InterPro" id="IPR029016">
    <property type="entry name" value="GAF-like_dom_sf"/>
</dbReference>
<feature type="domain" description="IclR-ED" evidence="9">
    <location>
        <begin position="68"/>
        <end position="235"/>
    </location>
</feature>
<dbReference type="SMART" id="SM00346">
    <property type="entry name" value="HTH_ICLR"/>
    <property type="match status" value="1"/>
</dbReference>
<keyword evidence="1" id="KW-0319">Glycerol metabolism</keyword>
<dbReference type="SUPFAM" id="SSF46785">
    <property type="entry name" value="Winged helix' DNA-binding domain"/>
    <property type="match status" value="1"/>
</dbReference>